<dbReference type="OrthoDB" id="9805817at2"/>
<sequence length="210" mass="23928">MTTPTQLFTLLDACFDAQNEATALWHSQEPEADDVAPDASASPETLLALVRAQHLRNFRLWHIEDTARRRDVTPDVIADCKYRIDRLNQERNDRIERVDACLVALLSPLLPASPAPHINTESLGMAIDRLSILSLKIWHMDEQVRRTDVTPEHIASCEKKLAVLKEQRADLSLAVKHLVTEFVEGTKTPKLYFQFKMYNDPTLNPELYGK</sequence>
<dbReference type="AlphaFoldDB" id="E5Y9B3"/>
<dbReference type="RefSeq" id="WP_005028828.1">
    <property type="nucleotide sequence ID" value="NZ_KE150238.1"/>
</dbReference>
<evidence type="ECO:0008006" key="3">
    <source>
        <dbReference type="Google" id="ProtNLM"/>
    </source>
</evidence>
<reference evidence="1 2" key="2">
    <citation type="submission" date="2013-04" db="EMBL/GenBank/DDBJ databases">
        <title>The Genome Sequence of Bilophila wadsworthia 3_1_6.</title>
        <authorList>
            <consortium name="The Broad Institute Genomics Platform"/>
            <person name="Earl A."/>
            <person name="Ward D."/>
            <person name="Feldgarden M."/>
            <person name="Gevers D."/>
            <person name="Sibley C."/>
            <person name="Strauss J."/>
            <person name="Allen-Vercoe E."/>
            <person name="Walker B."/>
            <person name="Young S."/>
            <person name="Zeng Q."/>
            <person name="Gargeya S."/>
            <person name="Fitzgerald M."/>
            <person name="Haas B."/>
            <person name="Abouelleil A."/>
            <person name="Allen A.W."/>
            <person name="Alvarado L."/>
            <person name="Arachchi H.M."/>
            <person name="Berlin A.M."/>
            <person name="Chapman S.B."/>
            <person name="Gainer-Dewar J."/>
            <person name="Goldberg J."/>
            <person name="Griggs A."/>
            <person name="Gujja S."/>
            <person name="Hansen M."/>
            <person name="Howarth C."/>
            <person name="Imamovic A."/>
            <person name="Ireland A."/>
            <person name="Larimer J."/>
            <person name="McCowan C."/>
            <person name="Murphy C."/>
            <person name="Pearson M."/>
            <person name="Poon T.W."/>
            <person name="Priest M."/>
            <person name="Roberts A."/>
            <person name="Saif S."/>
            <person name="Shea T."/>
            <person name="Sisk P."/>
            <person name="Sykes S."/>
            <person name="Wortman J."/>
            <person name="Nusbaum C."/>
            <person name="Birren B."/>
        </authorList>
    </citation>
    <scope>NUCLEOTIDE SEQUENCE [LARGE SCALE GENOMIC DNA]</scope>
    <source>
        <strain evidence="1 2">3_1_6</strain>
    </source>
</reference>
<dbReference type="HOGENOM" id="CLU_097532_1_0_7"/>
<dbReference type="STRING" id="563192.HMPREF0179_02781"/>
<protein>
    <recommendedName>
        <fullName evidence="3">DUF4254 domain-containing protein</fullName>
    </recommendedName>
</protein>
<gene>
    <name evidence="1" type="ORF">HMPREF0179_02781</name>
</gene>
<dbReference type="EMBL" id="ADCP02000001">
    <property type="protein sequence ID" value="EFV43405.1"/>
    <property type="molecule type" value="Genomic_DNA"/>
</dbReference>
<dbReference type="Proteomes" id="UP000006034">
    <property type="component" value="Unassembled WGS sequence"/>
</dbReference>
<organism evidence="1 2">
    <name type="scientific">Bilophila wadsworthia (strain 3_1_6)</name>
    <dbReference type="NCBI Taxonomy" id="563192"/>
    <lineage>
        <taxon>Bacteria</taxon>
        <taxon>Pseudomonadati</taxon>
        <taxon>Thermodesulfobacteriota</taxon>
        <taxon>Desulfovibrionia</taxon>
        <taxon>Desulfovibrionales</taxon>
        <taxon>Desulfovibrionaceae</taxon>
        <taxon>Bilophila</taxon>
    </lineage>
</organism>
<keyword evidence="2" id="KW-1185">Reference proteome</keyword>
<evidence type="ECO:0000313" key="2">
    <source>
        <dbReference type="Proteomes" id="UP000006034"/>
    </source>
</evidence>
<accession>E5Y9B3</accession>
<dbReference type="InterPro" id="IPR025350">
    <property type="entry name" value="DUF4254"/>
</dbReference>
<dbReference type="eggNOG" id="COG0463">
    <property type="taxonomic scope" value="Bacteria"/>
</dbReference>
<dbReference type="GeneID" id="78084823"/>
<dbReference type="Pfam" id="PF14063">
    <property type="entry name" value="DUF4254"/>
    <property type="match status" value="1"/>
</dbReference>
<proteinExistence type="predicted"/>
<reference evidence="1 2" key="1">
    <citation type="submission" date="2010-10" db="EMBL/GenBank/DDBJ databases">
        <authorList>
            <consortium name="The Broad Institute Genome Sequencing Platform"/>
            <person name="Ward D."/>
            <person name="Earl A."/>
            <person name="Feldgarden M."/>
            <person name="Young S.K."/>
            <person name="Gargeya S."/>
            <person name="Zeng Q."/>
            <person name="Alvarado L."/>
            <person name="Berlin A."/>
            <person name="Bochicchio J."/>
            <person name="Chapman S.B."/>
            <person name="Chen Z."/>
            <person name="Freedman E."/>
            <person name="Gellesch M."/>
            <person name="Goldberg J."/>
            <person name="Griggs A."/>
            <person name="Gujja S."/>
            <person name="Heilman E."/>
            <person name="Heiman D."/>
            <person name="Howarth C."/>
            <person name="Mehta T."/>
            <person name="Neiman D."/>
            <person name="Pearson M."/>
            <person name="Roberts A."/>
            <person name="Saif S."/>
            <person name="Shea T."/>
            <person name="Shenoy N."/>
            <person name="Sisk P."/>
            <person name="Stolte C."/>
            <person name="Sykes S."/>
            <person name="White J."/>
            <person name="Yandava C."/>
            <person name="Allen-Vercoe E."/>
            <person name="Sibley C."/>
            <person name="Ambrose C.E."/>
            <person name="Strauss J."/>
            <person name="Daigneault M."/>
            <person name="Haas B."/>
            <person name="Nusbaum C."/>
            <person name="Birren B."/>
        </authorList>
    </citation>
    <scope>NUCLEOTIDE SEQUENCE [LARGE SCALE GENOMIC DNA]</scope>
    <source>
        <strain evidence="1 2">3_1_6</strain>
    </source>
</reference>
<name>E5Y9B3_BILW3</name>
<evidence type="ECO:0000313" key="1">
    <source>
        <dbReference type="EMBL" id="EFV43405.1"/>
    </source>
</evidence>
<comment type="caution">
    <text evidence="1">The sequence shown here is derived from an EMBL/GenBank/DDBJ whole genome shotgun (WGS) entry which is preliminary data.</text>
</comment>